<dbReference type="InterPro" id="IPR047817">
    <property type="entry name" value="ABC2_TM_bact-type"/>
</dbReference>
<keyword evidence="5" id="KW-0046">Antibiotic resistance</keyword>
<gene>
    <name evidence="8" type="ORF">GCM10022242_11240</name>
</gene>
<evidence type="ECO:0000256" key="4">
    <source>
        <dbReference type="ARBA" id="ARBA00023136"/>
    </source>
</evidence>
<evidence type="ECO:0000256" key="3">
    <source>
        <dbReference type="ARBA" id="ARBA00022989"/>
    </source>
</evidence>
<reference evidence="9" key="1">
    <citation type="journal article" date="2019" name="Int. J. Syst. Evol. Microbiol.">
        <title>The Global Catalogue of Microorganisms (GCM) 10K type strain sequencing project: providing services to taxonomists for standard genome sequencing and annotation.</title>
        <authorList>
            <consortium name="The Broad Institute Genomics Platform"/>
            <consortium name="The Broad Institute Genome Sequencing Center for Infectious Disease"/>
            <person name="Wu L."/>
            <person name="Ma J."/>
        </authorList>
    </citation>
    <scope>NUCLEOTIDE SEQUENCE [LARGE SCALE GENOMIC DNA]</scope>
    <source>
        <strain evidence="9">JCM 16953</strain>
    </source>
</reference>
<evidence type="ECO:0000313" key="8">
    <source>
        <dbReference type="EMBL" id="GAA3810367.1"/>
    </source>
</evidence>
<evidence type="ECO:0000256" key="2">
    <source>
        <dbReference type="ARBA" id="ARBA00022692"/>
    </source>
</evidence>
<proteinExistence type="inferred from homology"/>
<dbReference type="EMBL" id="BAABAH010000003">
    <property type="protein sequence ID" value="GAA3810367.1"/>
    <property type="molecule type" value="Genomic_DNA"/>
</dbReference>
<feature type="transmembrane region" description="Helical" evidence="6">
    <location>
        <begin position="189"/>
        <end position="206"/>
    </location>
</feature>
<dbReference type="InterPro" id="IPR000412">
    <property type="entry name" value="ABC_2_transport"/>
</dbReference>
<feature type="transmembrane region" description="Helical" evidence="6">
    <location>
        <begin position="47"/>
        <end position="67"/>
    </location>
</feature>
<comment type="subcellular location">
    <subcellularLocation>
        <location evidence="6">Cell membrane</location>
        <topology evidence="6">Multi-pass membrane protein</topology>
    </subcellularLocation>
    <subcellularLocation>
        <location evidence="1">Membrane</location>
        <topology evidence="1">Multi-pass membrane protein</topology>
    </subcellularLocation>
</comment>
<dbReference type="PIRSF" id="PIRSF006648">
    <property type="entry name" value="DrrB"/>
    <property type="match status" value="1"/>
</dbReference>
<protein>
    <recommendedName>
        <fullName evidence="6">Transport permease protein</fullName>
    </recommendedName>
</protein>
<comment type="caution">
    <text evidence="8">The sequence shown here is derived from an EMBL/GenBank/DDBJ whole genome shotgun (WGS) entry which is preliminary data.</text>
</comment>
<feature type="transmembrane region" description="Helical" evidence="6">
    <location>
        <begin position="156"/>
        <end position="177"/>
    </location>
</feature>
<feature type="transmembrane region" description="Helical" evidence="6">
    <location>
        <begin position="133"/>
        <end position="150"/>
    </location>
</feature>
<evidence type="ECO:0000313" key="9">
    <source>
        <dbReference type="Proteomes" id="UP001501821"/>
    </source>
</evidence>
<dbReference type="PRINTS" id="PR00164">
    <property type="entry name" value="ABC2TRNSPORT"/>
</dbReference>
<keyword evidence="4 6" id="KW-0472">Membrane</keyword>
<dbReference type="PANTHER" id="PTHR43229:SF2">
    <property type="entry name" value="NODULATION PROTEIN J"/>
    <property type="match status" value="1"/>
</dbReference>
<keyword evidence="9" id="KW-1185">Reference proteome</keyword>
<evidence type="ECO:0000256" key="6">
    <source>
        <dbReference type="RuleBase" id="RU361157"/>
    </source>
</evidence>
<evidence type="ECO:0000256" key="1">
    <source>
        <dbReference type="ARBA" id="ARBA00004141"/>
    </source>
</evidence>
<keyword evidence="6" id="KW-1003">Cell membrane</keyword>
<dbReference type="InterPro" id="IPR013525">
    <property type="entry name" value="ABC2_TM"/>
</dbReference>
<dbReference type="PROSITE" id="PS51012">
    <property type="entry name" value="ABC_TM2"/>
    <property type="match status" value="1"/>
</dbReference>
<name>A0ABP7I5G7_9ACTN</name>
<organism evidence="8 9">
    <name type="scientific">Nocardioides panacisoli</name>
    <dbReference type="NCBI Taxonomy" id="627624"/>
    <lineage>
        <taxon>Bacteria</taxon>
        <taxon>Bacillati</taxon>
        <taxon>Actinomycetota</taxon>
        <taxon>Actinomycetes</taxon>
        <taxon>Propionibacteriales</taxon>
        <taxon>Nocardioidaceae</taxon>
        <taxon>Nocardioides</taxon>
    </lineage>
</organism>
<accession>A0ABP7I5G7</accession>
<keyword evidence="6" id="KW-0813">Transport</keyword>
<dbReference type="Pfam" id="PF01061">
    <property type="entry name" value="ABC2_membrane"/>
    <property type="match status" value="1"/>
</dbReference>
<keyword evidence="2 6" id="KW-0812">Transmembrane</keyword>
<dbReference type="PANTHER" id="PTHR43229">
    <property type="entry name" value="NODULATION PROTEIN J"/>
    <property type="match status" value="1"/>
</dbReference>
<sequence length="269" mass="29452">MTATVIPDTTEVRPLGSFEAARLLVLRNYVVYRNAWKLFLTGFLEPVFYLLSIGIGVGALVTSFHVGGREVPYAAFVAPGMLAASAFNGALLDSTFNVFFKLKYVKLYDQMLATPLSTGDIARGEIAWGQLRGSTYAAAFLLVMLAMGLIESWWALLALPAVLLIGFAFSAVCMAATTWMRTFQDFDKITLVQLPLFLFSATFFPVDTYSGPVRWVVEATPLYRGVVLCRELTLGMVGWGSVVSVVYLVAMGVAGLMVVRRRLDALLLT</sequence>
<feature type="transmembrane region" description="Helical" evidence="6">
    <location>
        <begin position="236"/>
        <end position="259"/>
    </location>
</feature>
<keyword evidence="3 6" id="KW-1133">Transmembrane helix</keyword>
<feature type="transmembrane region" description="Helical" evidence="6">
    <location>
        <begin position="73"/>
        <end position="92"/>
    </location>
</feature>
<feature type="domain" description="ABC transmembrane type-2" evidence="7">
    <location>
        <begin position="37"/>
        <end position="266"/>
    </location>
</feature>
<dbReference type="RefSeq" id="WP_344773193.1">
    <property type="nucleotide sequence ID" value="NZ_BAABAH010000003.1"/>
</dbReference>
<comment type="similarity">
    <text evidence="6">Belongs to the ABC-2 integral membrane protein family.</text>
</comment>
<evidence type="ECO:0000256" key="5">
    <source>
        <dbReference type="ARBA" id="ARBA00023251"/>
    </source>
</evidence>
<dbReference type="InterPro" id="IPR051784">
    <property type="entry name" value="Nod_factor_ABC_transporter"/>
</dbReference>
<evidence type="ECO:0000259" key="7">
    <source>
        <dbReference type="PROSITE" id="PS51012"/>
    </source>
</evidence>
<dbReference type="Proteomes" id="UP001501821">
    <property type="component" value="Unassembled WGS sequence"/>
</dbReference>